<accession>A0A8E2ELA4</accession>
<sequence length="824" mass="88992">MSWWRRPSGVWCKSLVYRCAAKTLNESSAKGSQWSLRTDRNRFFSKTRKDCAEHGGDSRPPGLSEHKWTKLRRLHVLERWIQEDPYNSLFGASNEMLAGRGFRSVWKPNSLPQWMRDELGLDENTQTINNSNQTIPTGTKTAETHQKSSTTTPPSSPSPLSAPLPSSSAPPSSSPSPPPSSSAPPSNDGPKWVYDPITGKMVMGRSGDDPKPSENESTAEKAAPDTDDKSDNPAETDSGPTRILKGEIEPPYVDPIHKLLDESGKNIPPYWAKAPTIGVDDLDNPTLEYEAKMRAKLNAENERKKELKPQPPRYVLLDREDCWGPKEEVFEEEKGVKDDEKPKTEQLAACKKLNFEQEPKRANRGTMKTRIDLLTTEQELIAAKRRQYLRGRTSKQTGTSGGGGGSEGVNLDGKIDARVHELLKAYDNKMGPSLYNFKMGDDNLEAELHNQGSISYSPSSAVTSAPSTVSSHSTAPGDAAPAANDTVHAESAALDLKEKKSTVADNTTAATSKTPENVSSNVESPSSATLASIPVSSQSAAEESSTTTSGRSTEPSKRAKWKLLGHQKRLASMNEELSKLLNDIESTPCATSEPILTPEATSHANNPNALGVTEPESPLIPHTYRVLAYDSLTDTLTTATTTTPPITTKSASSTPLALPDALSKLANPGKFLPHLPLSFEPITATANLLILRETNLIGPRSASEAKTDAQIERSGEPESARSESSWGINPIDGTTIPLPEAPIGNFASPTGFVNHDPISGSEGTALPAPVRNEAEKAERNWGRRGEGCKEMGRRRKGGVAAVMRSAIWATAVCYVAGVAGEVVK</sequence>
<evidence type="ECO:0000313" key="2">
    <source>
        <dbReference type="EMBL" id="OCK86034.1"/>
    </source>
</evidence>
<feature type="compositionally biased region" description="Basic and acidic residues" evidence="1">
    <location>
        <begin position="703"/>
        <end position="721"/>
    </location>
</feature>
<evidence type="ECO:0000256" key="1">
    <source>
        <dbReference type="SAM" id="MobiDB-lite"/>
    </source>
</evidence>
<feature type="compositionally biased region" description="Polar residues" evidence="1">
    <location>
        <begin position="503"/>
        <end position="514"/>
    </location>
</feature>
<dbReference type="AlphaFoldDB" id="A0A8E2ELA4"/>
<gene>
    <name evidence="2" type="ORF">K432DRAFT_399772</name>
</gene>
<reference evidence="2 3" key="1">
    <citation type="journal article" date="2016" name="Nat. Commun.">
        <title>Ectomycorrhizal ecology is imprinted in the genome of the dominant symbiotic fungus Cenococcum geophilum.</title>
        <authorList>
            <consortium name="DOE Joint Genome Institute"/>
            <person name="Peter M."/>
            <person name="Kohler A."/>
            <person name="Ohm R.A."/>
            <person name="Kuo A."/>
            <person name="Krutzmann J."/>
            <person name="Morin E."/>
            <person name="Arend M."/>
            <person name="Barry K.W."/>
            <person name="Binder M."/>
            <person name="Choi C."/>
            <person name="Clum A."/>
            <person name="Copeland A."/>
            <person name="Grisel N."/>
            <person name="Haridas S."/>
            <person name="Kipfer T."/>
            <person name="LaButti K."/>
            <person name="Lindquist E."/>
            <person name="Lipzen A."/>
            <person name="Maire R."/>
            <person name="Meier B."/>
            <person name="Mihaltcheva S."/>
            <person name="Molinier V."/>
            <person name="Murat C."/>
            <person name="Poggeler S."/>
            <person name="Quandt C.A."/>
            <person name="Sperisen C."/>
            <person name="Tritt A."/>
            <person name="Tisserant E."/>
            <person name="Crous P.W."/>
            <person name="Henrissat B."/>
            <person name="Nehls U."/>
            <person name="Egli S."/>
            <person name="Spatafora J.W."/>
            <person name="Grigoriev I.V."/>
            <person name="Martin F.M."/>
        </authorList>
    </citation>
    <scope>NUCLEOTIDE SEQUENCE [LARGE SCALE GENOMIC DNA]</scope>
    <source>
        <strain evidence="2 3">CBS 459.81</strain>
    </source>
</reference>
<keyword evidence="3" id="KW-1185">Reference proteome</keyword>
<dbReference type="EMBL" id="KV744810">
    <property type="protein sequence ID" value="OCK86034.1"/>
    <property type="molecule type" value="Genomic_DNA"/>
</dbReference>
<feature type="compositionally biased region" description="Basic and acidic residues" evidence="1">
    <location>
        <begin position="206"/>
        <end position="232"/>
    </location>
</feature>
<name>A0A8E2ELA4_9PEZI</name>
<organism evidence="2 3">
    <name type="scientific">Lepidopterella palustris CBS 459.81</name>
    <dbReference type="NCBI Taxonomy" id="1314670"/>
    <lineage>
        <taxon>Eukaryota</taxon>
        <taxon>Fungi</taxon>
        <taxon>Dikarya</taxon>
        <taxon>Ascomycota</taxon>
        <taxon>Pezizomycotina</taxon>
        <taxon>Dothideomycetes</taxon>
        <taxon>Pleosporomycetidae</taxon>
        <taxon>Mytilinidiales</taxon>
        <taxon>Argynnaceae</taxon>
        <taxon>Lepidopterella</taxon>
    </lineage>
</organism>
<feature type="region of interest" description="Disordered" evidence="1">
    <location>
        <begin position="699"/>
        <end position="732"/>
    </location>
</feature>
<dbReference type="OrthoDB" id="3946750at2759"/>
<evidence type="ECO:0000313" key="3">
    <source>
        <dbReference type="Proteomes" id="UP000250266"/>
    </source>
</evidence>
<feature type="region of interest" description="Disordered" evidence="1">
    <location>
        <begin position="126"/>
        <end position="249"/>
    </location>
</feature>
<feature type="compositionally biased region" description="Pro residues" evidence="1">
    <location>
        <begin position="172"/>
        <end position="182"/>
    </location>
</feature>
<feature type="region of interest" description="Disordered" evidence="1">
    <location>
        <begin position="498"/>
        <end position="559"/>
    </location>
</feature>
<feature type="compositionally biased region" description="Low complexity" evidence="1">
    <location>
        <begin position="126"/>
        <end position="137"/>
    </location>
</feature>
<protein>
    <submittedName>
        <fullName evidence="2">Uncharacterized protein</fullName>
    </submittedName>
</protein>
<feature type="compositionally biased region" description="Low complexity" evidence="1">
    <location>
        <begin position="536"/>
        <end position="553"/>
    </location>
</feature>
<feature type="region of interest" description="Disordered" evidence="1">
    <location>
        <begin position="455"/>
        <end position="486"/>
    </location>
</feature>
<feature type="compositionally biased region" description="Low complexity" evidence="1">
    <location>
        <begin position="455"/>
        <end position="476"/>
    </location>
</feature>
<proteinExistence type="predicted"/>
<feature type="compositionally biased region" description="Low complexity" evidence="1">
    <location>
        <begin position="515"/>
        <end position="527"/>
    </location>
</feature>
<dbReference type="Proteomes" id="UP000250266">
    <property type="component" value="Unassembled WGS sequence"/>
</dbReference>
<feature type="region of interest" description="Disordered" evidence="1">
    <location>
        <begin position="385"/>
        <end position="410"/>
    </location>
</feature>